<dbReference type="NCBIfam" id="TIGR04174">
    <property type="entry name" value="IPTL_CTERM"/>
    <property type="match status" value="1"/>
</dbReference>
<evidence type="ECO:0000256" key="1">
    <source>
        <dbReference type="SAM" id="Phobius"/>
    </source>
</evidence>
<organism evidence="4 5">
    <name type="scientific">Zoogloea dura</name>
    <dbReference type="NCBI Taxonomy" id="2728840"/>
    <lineage>
        <taxon>Bacteria</taxon>
        <taxon>Pseudomonadati</taxon>
        <taxon>Pseudomonadota</taxon>
        <taxon>Betaproteobacteria</taxon>
        <taxon>Rhodocyclales</taxon>
        <taxon>Zoogloeaceae</taxon>
        <taxon>Zoogloea</taxon>
    </lineage>
</organism>
<dbReference type="RefSeq" id="WP_169146352.1">
    <property type="nucleotide sequence ID" value="NZ_JABBGA010000010.1"/>
</dbReference>
<protein>
    <submittedName>
        <fullName evidence="4">IPTL-CTERM sorting domain-containing protein</fullName>
    </submittedName>
</protein>
<sequence length="198" mass="20253">MRVAIGGVLFASALGMASAANAAVTVTGTFDGTEATMNGRLFRDGTASTCSPTKAYPGISGAGSARAYRTDTVYNNGPAQCVTVAFDVGTCGTNVHLVAYAGSFNPADLSQNFIGDVGSSSSQSFSFTAPADSAIVIMAQDNNGVAARCTYSFTSTELFPTPVLSPTAIPTLSQWGMIIMSAMLGLAAFGAIRRNDRS</sequence>
<dbReference type="Pfam" id="PF18203">
    <property type="entry name" value="IPTL-CTERM"/>
    <property type="match status" value="1"/>
</dbReference>
<evidence type="ECO:0000313" key="5">
    <source>
        <dbReference type="Proteomes" id="UP000580043"/>
    </source>
</evidence>
<dbReference type="Proteomes" id="UP000580043">
    <property type="component" value="Unassembled WGS sequence"/>
</dbReference>
<comment type="caution">
    <text evidence="4">The sequence shown here is derived from an EMBL/GenBank/DDBJ whole genome shotgun (WGS) entry which is preliminary data.</text>
</comment>
<gene>
    <name evidence="4" type="ORF">HHL15_13725</name>
</gene>
<evidence type="ECO:0000259" key="3">
    <source>
        <dbReference type="Pfam" id="PF18203"/>
    </source>
</evidence>
<evidence type="ECO:0000256" key="2">
    <source>
        <dbReference type="SAM" id="SignalP"/>
    </source>
</evidence>
<feature type="transmembrane region" description="Helical" evidence="1">
    <location>
        <begin position="172"/>
        <end position="192"/>
    </location>
</feature>
<dbReference type="InterPro" id="IPR026442">
    <property type="entry name" value="IPTL_CTERM"/>
</dbReference>
<feature type="domain" description="IPTL-CTERM protein sorting" evidence="3">
    <location>
        <begin position="167"/>
        <end position="194"/>
    </location>
</feature>
<evidence type="ECO:0000313" key="4">
    <source>
        <dbReference type="EMBL" id="NML26810.1"/>
    </source>
</evidence>
<keyword evidence="1" id="KW-1133">Transmembrane helix</keyword>
<keyword evidence="1" id="KW-0472">Membrane</keyword>
<accession>A0A848G6E4</accession>
<keyword evidence="2" id="KW-0732">Signal</keyword>
<name>A0A848G6E4_9RHOO</name>
<dbReference type="EMBL" id="JABBGA010000010">
    <property type="protein sequence ID" value="NML26810.1"/>
    <property type="molecule type" value="Genomic_DNA"/>
</dbReference>
<keyword evidence="1" id="KW-0812">Transmembrane</keyword>
<feature type="chain" id="PRO_5032766495" evidence="2">
    <location>
        <begin position="23"/>
        <end position="198"/>
    </location>
</feature>
<keyword evidence="5" id="KW-1185">Reference proteome</keyword>
<proteinExistence type="predicted"/>
<reference evidence="4 5" key="1">
    <citation type="submission" date="2020-04" db="EMBL/GenBank/DDBJ databases">
        <title>Zoogloea sp. G-4-1-14 isolated from soil.</title>
        <authorList>
            <person name="Dahal R.H."/>
        </authorList>
    </citation>
    <scope>NUCLEOTIDE SEQUENCE [LARGE SCALE GENOMIC DNA]</scope>
    <source>
        <strain evidence="4 5">G-4-1-14</strain>
    </source>
</reference>
<feature type="signal peptide" evidence="2">
    <location>
        <begin position="1"/>
        <end position="22"/>
    </location>
</feature>
<dbReference type="AlphaFoldDB" id="A0A848G6E4"/>